<name>A0A8H4CHD7_COLGL</name>
<dbReference type="RefSeq" id="XP_045262941.1">
    <property type="nucleotide sequence ID" value="XM_045404998.1"/>
</dbReference>
<reference evidence="1" key="1">
    <citation type="journal article" date="2020" name="Phytopathology">
        <title>Genome sequence and comparative analysis of Colletotrichum gloeosporioides isolated from Liriodendron leaves.</title>
        <authorList>
            <person name="Fu F.F."/>
            <person name="Hao Z."/>
            <person name="Wang P."/>
            <person name="Lu Y."/>
            <person name="Xue L.J."/>
            <person name="Wei G."/>
            <person name="Tian Y."/>
            <person name="Baishi H."/>
            <person name="Xu H."/>
            <person name="Shi J."/>
            <person name="Cheng T."/>
            <person name="Wang G."/>
            <person name="Yi Y."/>
            <person name="Chen J."/>
        </authorList>
    </citation>
    <scope>NUCLEOTIDE SEQUENCE</scope>
    <source>
        <strain evidence="1">Lc1</strain>
    </source>
</reference>
<protein>
    <submittedName>
        <fullName evidence="1">Uncharacterized protein</fullName>
    </submittedName>
</protein>
<comment type="caution">
    <text evidence="1">The sequence shown here is derived from an EMBL/GenBank/DDBJ whole genome shotgun (WGS) entry which is preliminary data.</text>
</comment>
<dbReference type="Proteomes" id="UP000613401">
    <property type="component" value="Unassembled WGS sequence"/>
</dbReference>
<gene>
    <name evidence="1" type="ORF">GCG54_00004962</name>
</gene>
<sequence length="118" mass="13510">MPTGHHEHLLHWSPKRHFWDASTCKIQEPMELPRRRKLASRSIHPDDRRWSCRGWGHRLLCHVKTYVDSGIWIAGTSKAEIEMQKTGTLECSSASKAGMDYIGVRSCRVSAGKRDAIK</sequence>
<keyword evidence="2" id="KW-1185">Reference proteome</keyword>
<dbReference type="GeneID" id="69012114"/>
<accession>A0A8H4CHD7</accession>
<evidence type="ECO:0000313" key="1">
    <source>
        <dbReference type="EMBL" id="KAF3803782.1"/>
    </source>
</evidence>
<dbReference type="EMBL" id="WVTB01000054">
    <property type="protein sequence ID" value="KAF3803782.1"/>
    <property type="molecule type" value="Genomic_DNA"/>
</dbReference>
<dbReference type="AlphaFoldDB" id="A0A8H4CHD7"/>
<proteinExistence type="predicted"/>
<reference evidence="1" key="2">
    <citation type="submission" date="2020-03" db="EMBL/GenBank/DDBJ databases">
        <authorList>
            <person name="Fu F.-F."/>
            <person name="Chen J."/>
        </authorList>
    </citation>
    <scope>NUCLEOTIDE SEQUENCE</scope>
    <source>
        <strain evidence="1">Lc1</strain>
    </source>
</reference>
<evidence type="ECO:0000313" key="2">
    <source>
        <dbReference type="Proteomes" id="UP000613401"/>
    </source>
</evidence>
<organism evidence="1 2">
    <name type="scientific">Colletotrichum gloeosporioides</name>
    <name type="common">Anthracnose fungus</name>
    <name type="synonym">Glomerella cingulata</name>
    <dbReference type="NCBI Taxonomy" id="474922"/>
    <lineage>
        <taxon>Eukaryota</taxon>
        <taxon>Fungi</taxon>
        <taxon>Dikarya</taxon>
        <taxon>Ascomycota</taxon>
        <taxon>Pezizomycotina</taxon>
        <taxon>Sordariomycetes</taxon>
        <taxon>Hypocreomycetidae</taxon>
        <taxon>Glomerellales</taxon>
        <taxon>Glomerellaceae</taxon>
        <taxon>Colletotrichum</taxon>
        <taxon>Colletotrichum gloeosporioides species complex</taxon>
    </lineage>
</organism>